<feature type="region of interest" description="Disordered" evidence="1">
    <location>
        <begin position="1"/>
        <end position="22"/>
    </location>
</feature>
<protein>
    <submittedName>
        <fullName evidence="2">Uncharacterized protein</fullName>
    </submittedName>
</protein>
<evidence type="ECO:0000256" key="1">
    <source>
        <dbReference type="SAM" id="MobiDB-lite"/>
    </source>
</evidence>
<reference evidence="2 3" key="1">
    <citation type="submission" date="2017-02" db="EMBL/GenBank/DDBJ databases">
        <authorList>
            <person name="Peterson S.W."/>
        </authorList>
    </citation>
    <scope>NUCLEOTIDE SEQUENCE [LARGE SCALE GENOMIC DNA]</scope>
    <source>
        <strain evidence="2 3">SRS1_H2-8</strain>
    </source>
</reference>
<proteinExistence type="predicted"/>
<name>A0A2N8U8P2_9BASI</name>
<sequence>MTSITAQIRIDTTSSTQPLPASLIPLSTSSTLAPSTQLSIPIPSAGHGKPQQLSDLADALNTTRASLNQVLTAWKDWAGKEDGRSAAPNAAADNNDDDDEGEDDDEDEEE</sequence>
<feature type="compositionally biased region" description="Polar residues" evidence="1">
    <location>
        <begin position="1"/>
        <end position="17"/>
    </location>
</feature>
<accession>A0A2N8U8P2</accession>
<dbReference type="Proteomes" id="UP000239563">
    <property type="component" value="Chromosome II"/>
</dbReference>
<dbReference type="AlphaFoldDB" id="A0A2N8U8P2"/>
<feature type="region of interest" description="Disordered" evidence="1">
    <location>
        <begin position="78"/>
        <end position="110"/>
    </location>
</feature>
<evidence type="ECO:0000313" key="3">
    <source>
        <dbReference type="Proteomes" id="UP000239563"/>
    </source>
</evidence>
<dbReference type="EMBL" id="LT795055">
    <property type="protein sequence ID" value="SJX61435.1"/>
    <property type="molecule type" value="Genomic_DNA"/>
</dbReference>
<gene>
    <name evidence="2" type="ORF">SRS1_10494</name>
</gene>
<organism evidence="2 3">
    <name type="scientific">Sporisorium reilianum f. sp. reilianum</name>
    <dbReference type="NCBI Taxonomy" id="72559"/>
    <lineage>
        <taxon>Eukaryota</taxon>
        <taxon>Fungi</taxon>
        <taxon>Dikarya</taxon>
        <taxon>Basidiomycota</taxon>
        <taxon>Ustilaginomycotina</taxon>
        <taxon>Ustilaginomycetes</taxon>
        <taxon>Ustilaginales</taxon>
        <taxon>Ustilaginaceae</taxon>
        <taxon>Sporisorium</taxon>
    </lineage>
</organism>
<feature type="compositionally biased region" description="Acidic residues" evidence="1">
    <location>
        <begin position="94"/>
        <end position="110"/>
    </location>
</feature>
<evidence type="ECO:0000313" key="2">
    <source>
        <dbReference type="EMBL" id="SJX61435.1"/>
    </source>
</evidence>